<accession>A0ABW4J482</accession>
<dbReference type="InterPro" id="IPR010905">
    <property type="entry name" value="Glyco_hydro_88"/>
</dbReference>
<organism evidence="3 4">
    <name type="scientific">Agrilactobacillus yilanensis</name>
    <dbReference type="NCBI Taxonomy" id="2485997"/>
    <lineage>
        <taxon>Bacteria</taxon>
        <taxon>Bacillati</taxon>
        <taxon>Bacillota</taxon>
        <taxon>Bacilli</taxon>
        <taxon>Lactobacillales</taxon>
        <taxon>Lactobacillaceae</taxon>
        <taxon>Agrilactobacillus</taxon>
    </lineage>
</organism>
<evidence type="ECO:0000313" key="3">
    <source>
        <dbReference type="EMBL" id="MFD1670740.1"/>
    </source>
</evidence>
<evidence type="ECO:0000313" key="4">
    <source>
        <dbReference type="Proteomes" id="UP001597267"/>
    </source>
</evidence>
<dbReference type="SUPFAM" id="SSF48208">
    <property type="entry name" value="Six-hairpin glycosidases"/>
    <property type="match status" value="1"/>
</dbReference>
<evidence type="ECO:0000256" key="1">
    <source>
        <dbReference type="ARBA" id="ARBA00022801"/>
    </source>
</evidence>
<dbReference type="Proteomes" id="UP001597267">
    <property type="component" value="Unassembled WGS sequence"/>
</dbReference>
<name>A0ABW4J482_9LACO</name>
<keyword evidence="4" id="KW-1185">Reference proteome</keyword>
<dbReference type="Gene3D" id="1.50.10.10">
    <property type="match status" value="1"/>
</dbReference>
<reference evidence="4" key="1">
    <citation type="journal article" date="2019" name="Int. J. Syst. Evol. Microbiol.">
        <title>The Global Catalogue of Microorganisms (GCM) 10K type strain sequencing project: providing services to taxonomists for standard genome sequencing and annotation.</title>
        <authorList>
            <consortium name="The Broad Institute Genomics Platform"/>
            <consortium name="The Broad Institute Genome Sequencing Center for Infectious Disease"/>
            <person name="Wu L."/>
            <person name="Ma J."/>
        </authorList>
    </citation>
    <scope>NUCLEOTIDE SEQUENCE [LARGE SCALE GENOMIC DNA]</scope>
    <source>
        <strain evidence="4">CCM 8896</strain>
    </source>
</reference>
<gene>
    <name evidence="3" type="ORF">ACFQ5M_01380</name>
</gene>
<dbReference type="PANTHER" id="PTHR36845">
    <property type="entry name" value="HYDROLASE, PUTATIVE (AFU_ORTHOLOGUE AFUA_7G05090)-RELATED"/>
    <property type="match status" value="1"/>
</dbReference>
<dbReference type="EMBL" id="JBHTOP010000002">
    <property type="protein sequence ID" value="MFD1670740.1"/>
    <property type="molecule type" value="Genomic_DNA"/>
</dbReference>
<dbReference type="InterPro" id="IPR012341">
    <property type="entry name" value="6hp_glycosidase-like_sf"/>
</dbReference>
<comment type="caution">
    <text evidence="3">The sequence shown here is derived from an EMBL/GenBank/DDBJ whole genome shotgun (WGS) entry which is preliminary data.</text>
</comment>
<sequence length="392" mass="44546">MHYQLNEEAEILLQETWQRVQSKLAITQKRIGSSLPYISKNHKYIDMGSNKLNWWTNGFWPGILWQMYAATKKSAYLKTARCIEEKLEITFKNPSTLDHDVGFIWLNAAVTDYHLTGNVVAKKRALTAADILAKRYNPIGKYLLAWNGIEKKGQVIVDCFMNLPLLYWASAQTGDSKFEKIATAHAYTATKALLRADGSVNHIAVFDPQTGQFEQNLGGQGYSSDSSWARGQAWAIYGLVLAYKNVKDVQFLNQAKLVANYFIANVSTTDDVSLIDFRAPSTPVYYDTTATAIAICGLLELVRYLPLRQQALYKNAAFKMFKALTQRYCDFSLKDDELLTCGSAKYHRESDREVPIIYGDAFYLEALLRFLNLDLKIYSQEDETLEELAIKH</sequence>
<proteinExistence type="inferred from homology"/>
<dbReference type="RefSeq" id="WP_125712808.1">
    <property type="nucleotide sequence ID" value="NZ_JBHTOP010000002.1"/>
</dbReference>
<dbReference type="GO" id="GO:0016787">
    <property type="term" value="F:hydrolase activity"/>
    <property type="evidence" value="ECO:0007669"/>
    <property type="project" value="UniProtKB-KW"/>
</dbReference>
<dbReference type="InterPro" id="IPR052369">
    <property type="entry name" value="UG_Glycosaminoglycan_Hydrolase"/>
</dbReference>
<evidence type="ECO:0000256" key="2">
    <source>
        <dbReference type="ARBA" id="ARBA00038358"/>
    </source>
</evidence>
<dbReference type="Pfam" id="PF07470">
    <property type="entry name" value="Glyco_hydro_88"/>
    <property type="match status" value="1"/>
</dbReference>
<protein>
    <submittedName>
        <fullName evidence="3">Glycoside hydrolase family 88 protein</fullName>
    </submittedName>
</protein>
<dbReference type="PANTHER" id="PTHR36845:SF1">
    <property type="entry name" value="HYDROLASE, PUTATIVE (AFU_ORTHOLOGUE AFUA_7G05090)-RELATED"/>
    <property type="match status" value="1"/>
</dbReference>
<keyword evidence="1 3" id="KW-0378">Hydrolase</keyword>
<dbReference type="InterPro" id="IPR008928">
    <property type="entry name" value="6-hairpin_glycosidase_sf"/>
</dbReference>
<comment type="similarity">
    <text evidence="2">Belongs to the glycosyl hydrolase 88 family.</text>
</comment>